<dbReference type="EMBL" id="QKWP01003374">
    <property type="protein sequence ID" value="RIB01032.1"/>
    <property type="molecule type" value="Genomic_DNA"/>
</dbReference>
<name>A0A397TSA7_9GLOM</name>
<reference evidence="2 3" key="1">
    <citation type="submission" date="2018-06" db="EMBL/GenBank/DDBJ databases">
        <title>Comparative genomics reveals the genomic features of Rhizophagus irregularis, R. cerebriforme, R. diaphanum and Gigaspora rosea, and their symbiotic lifestyle signature.</title>
        <authorList>
            <person name="Morin E."/>
            <person name="San Clemente H."/>
            <person name="Chen E.C.H."/>
            <person name="De La Providencia I."/>
            <person name="Hainaut M."/>
            <person name="Kuo A."/>
            <person name="Kohler A."/>
            <person name="Murat C."/>
            <person name="Tang N."/>
            <person name="Roy S."/>
            <person name="Loubradou J."/>
            <person name="Henrissat B."/>
            <person name="Grigoriev I.V."/>
            <person name="Corradi N."/>
            <person name="Roux C."/>
            <person name="Martin F.M."/>
        </authorList>
    </citation>
    <scope>NUCLEOTIDE SEQUENCE [LARGE SCALE GENOMIC DNA]</scope>
    <source>
        <strain evidence="2 3">DAOM 194757</strain>
    </source>
</reference>
<evidence type="ECO:0000313" key="2">
    <source>
        <dbReference type="EMBL" id="RIB01032.1"/>
    </source>
</evidence>
<comment type="caution">
    <text evidence="2">The sequence shown here is derived from an EMBL/GenBank/DDBJ whole genome shotgun (WGS) entry which is preliminary data.</text>
</comment>
<keyword evidence="3" id="KW-1185">Reference proteome</keyword>
<sequence length="352" mass="40147">MIPKSATKCDRTNEDTDLINLDQMFSSLNSGSIKKMTQSDLQQIYSRIIAQEKSFTFHQMIFLLAKEIYGSSDSINQILNSNSEILGDDFNINIQQDPSQKIYNYSTSTNDQIMQDVRNVYERDIIEQKDLNNTSNHNDNTELTSMYSLHDNISEVQDQELLPEPIIDVGPAYVNGKKPRENSRFEEPDEIIIQRRPLISESQNSITPTDKENKGPSSFQARPQKSSHLTSNVQSQKHNDSHYIKTEDGNGFETFLKQDQGEETRESLTKTFLKQQDQGEETRESLTNIVKSEESALNNIIKTEGNALDNLNALYKFREDGELDSFGTKEDPIVLDDDDDDDDDALIIIENP</sequence>
<feature type="region of interest" description="Disordered" evidence="1">
    <location>
        <begin position="173"/>
        <end position="239"/>
    </location>
</feature>
<evidence type="ECO:0000256" key="1">
    <source>
        <dbReference type="SAM" id="MobiDB-lite"/>
    </source>
</evidence>
<proteinExistence type="predicted"/>
<feature type="compositionally biased region" description="Polar residues" evidence="1">
    <location>
        <begin position="215"/>
        <end position="236"/>
    </location>
</feature>
<evidence type="ECO:0000313" key="3">
    <source>
        <dbReference type="Proteomes" id="UP000266673"/>
    </source>
</evidence>
<dbReference type="AlphaFoldDB" id="A0A397TSA7"/>
<dbReference type="OrthoDB" id="2343036at2759"/>
<protein>
    <submittedName>
        <fullName evidence="2">Uncharacterized protein</fullName>
    </submittedName>
</protein>
<organism evidence="2 3">
    <name type="scientific">Gigaspora rosea</name>
    <dbReference type="NCBI Taxonomy" id="44941"/>
    <lineage>
        <taxon>Eukaryota</taxon>
        <taxon>Fungi</taxon>
        <taxon>Fungi incertae sedis</taxon>
        <taxon>Mucoromycota</taxon>
        <taxon>Glomeromycotina</taxon>
        <taxon>Glomeromycetes</taxon>
        <taxon>Diversisporales</taxon>
        <taxon>Gigasporaceae</taxon>
        <taxon>Gigaspora</taxon>
    </lineage>
</organism>
<dbReference type="Proteomes" id="UP000266673">
    <property type="component" value="Unassembled WGS sequence"/>
</dbReference>
<gene>
    <name evidence="2" type="ORF">C2G38_2232067</name>
</gene>
<accession>A0A397TSA7</accession>